<dbReference type="EMBL" id="CP003236">
    <property type="protein sequence ID" value="AFK54389.1"/>
    <property type="molecule type" value="Genomic_DNA"/>
</dbReference>
<keyword evidence="5" id="KW-1185">Reference proteome</keyword>
<gene>
    <name evidence="4" type="ordered locus">TMO_2551</name>
</gene>
<dbReference type="SUPFAM" id="SSF102405">
    <property type="entry name" value="MCP/YpsA-like"/>
    <property type="match status" value="1"/>
</dbReference>
<dbReference type="NCBIfam" id="TIGR00732">
    <property type="entry name" value="dprA"/>
    <property type="match status" value="1"/>
</dbReference>
<accession>I3TNQ1</accession>
<comment type="similarity">
    <text evidence="1">Belongs to the DprA/Smf family.</text>
</comment>
<dbReference type="InterPro" id="IPR057666">
    <property type="entry name" value="DrpA_SLOG"/>
</dbReference>
<dbReference type="Proteomes" id="UP000005258">
    <property type="component" value="Chromosome"/>
</dbReference>
<organism evidence="4 5">
    <name type="scientific">Tistrella mobilis (strain KA081020-065)</name>
    <dbReference type="NCBI Taxonomy" id="1110502"/>
    <lineage>
        <taxon>Bacteria</taxon>
        <taxon>Pseudomonadati</taxon>
        <taxon>Pseudomonadota</taxon>
        <taxon>Alphaproteobacteria</taxon>
        <taxon>Geminicoccales</taxon>
        <taxon>Geminicoccaceae</taxon>
        <taxon>Tistrella</taxon>
    </lineage>
</organism>
<dbReference type="RefSeq" id="WP_014746066.1">
    <property type="nucleotide sequence ID" value="NC_017956.1"/>
</dbReference>
<dbReference type="Pfam" id="PF17782">
    <property type="entry name" value="WHD_DprA"/>
    <property type="match status" value="1"/>
</dbReference>
<feature type="domain" description="DprA winged helix" evidence="3">
    <location>
        <begin position="314"/>
        <end position="374"/>
    </location>
</feature>
<evidence type="ECO:0000259" key="3">
    <source>
        <dbReference type="Pfam" id="PF17782"/>
    </source>
</evidence>
<evidence type="ECO:0000313" key="5">
    <source>
        <dbReference type="Proteomes" id="UP000005258"/>
    </source>
</evidence>
<feature type="domain" description="Smf/DprA SLOG" evidence="2">
    <location>
        <begin position="83"/>
        <end position="294"/>
    </location>
</feature>
<dbReference type="Gene3D" id="1.10.10.10">
    <property type="entry name" value="Winged helix-like DNA-binding domain superfamily/Winged helix DNA-binding domain"/>
    <property type="match status" value="1"/>
</dbReference>
<dbReference type="PANTHER" id="PTHR43022">
    <property type="entry name" value="PROTEIN SMF"/>
    <property type="match status" value="1"/>
</dbReference>
<dbReference type="InterPro" id="IPR003488">
    <property type="entry name" value="DprA"/>
</dbReference>
<dbReference type="STRING" id="1110502.TMO_2551"/>
<dbReference type="Gene3D" id="3.40.50.450">
    <property type="match status" value="1"/>
</dbReference>
<dbReference type="AlphaFoldDB" id="I3TNQ1"/>
<proteinExistence type="inferred from homology"/>
<dbReference type="Pfam" id="PF02481">
    <property type="entry name" value="DNA_processg_A"/>
    <property type="match status" value="1"/>
</dbReference>
<evidence type="ECO:0000313" key="4">
    <source>
        <dbReference type="EMBL" id="AFK54389.1"/>
    </source>
</evidence>
<dbReference type="InterPro" id="IPR041614">
    <property type="entry name" value="DprA_WH"/>
</dbReference>
<dbReference type="InterPro" id="IPR036388">
    <property type="entry name" value="WH-like_DNA-bd_sf"/>
</dbReference>
<sequence>MSRTRVGGLTRAERLDWLRLIRTEQVGPITFFDLLDRYGNAAAALEAIPELAKRGGRSRPLTPPSRSAAEAELRRITAAGARLVALGEPGYPAPLARIPDPPPLLQIRGHDAVAAAPAVALVGARSAALPAMRLAGRMAADLAAAGVVVVSGLARGIDAAAHDGALRAGPGGAGTMAVVAGGIDVVYPPEHAALQARIAAEGLLVAEQPPGTEPQARHFPRRNRIVAGATLATVVVEAAPRSGSLITARLAGDYGREVLAVPGSPADPRSEGANRLIRDGATLVRDAADVLEAIRPLIDRPLAEPVMETAVAPPPMAPDPAELDRARREIPRRIGASAARLDDLVHESGLTAATILTILLELELAGRLDRLPGQKVSLSMG</sequence>
<dbReference type="KEGG" id="tmo:TMO_2551"/>
<dbReference type="HOGENOM" id="CLU_029601_1_1_5"/>
<dbReference type="PATRIC" id="fig|1110502.3.peg.2616"/>
<reference evidence="4 5" key="1">
    <citation type="journal article" date="2012" name="J. Am. Chem. Soc.">
        <title>Bacterial biosynthesis and maturation of the didemnin anti-cancer agents.</title>
        <authorList>
            <person name="Xu Y."/>
            <person name="Kersten R.D."/>
            <person name="Nam S.J."/>
            <person name="Lu L."/>
            <person name="Al-Suwailem A.M."/>
            <person name="Zheng H."/>
            <person name="Fenical W."/>
            <person name="Dorrestein P.C."/>
            <person name="Moore B.S."/>
            <person name="Qian P.Y."/>
        </authorList>
    </citation>
    <scope>NUCLEOTIDE SEQUENCE [LARGE SCALE GENOMIC DNA]</scope>
    <source>
        <strain evidence="4 5">KA081020-065</strain>
    </source>
</reference>
<dbReference type="eggNOG" id="COG0758">
    <property type="taxonomic scope" value="Bacteria"/>
</dbReference>
<evidence type="ECO:0000259" key="2">
    <source>
        <dbReference type="Pfam" id="PF02481"/>
    </source>
</evidence>
<name>I3TNQ1_TISMK</name>
<dbReference type="GO" id="GO:0009294">
    <property type="term" value="P:DNA-mediated transformation"/>
    <property type="evidence" value="ECO:0007669"/>
    <property type="project" value="InterPro"/>
</dbReference>
<dbReference type="Pfam" id="PF21102">
    <property type="entry name" value="DprA_N"/>
    <property type="match status" value="1"/>
</dbReference>
<dbReference type="PANTHER" id="PTHR43022:SF1">
    <property type="entry name" value="PROTEIN SMF"/>
    <property type="match status" value="1"/>
</dbReference>
<evidence type="ECO:0000256" key="1">
    <source>
        <dbReference type="ARBA" id="ARBA00006525"/>
    </source>
</evidence>
<protein>
    <submittedName>
        <fullName evidence="4">Rossmann fold nucleotide-binding protein involved in DNA uptake</fullName>
    </submittedName>
</protein>